<dbReference type="SUPFAM" id="SSF55729">
    <property type="entry name" value="Acyl-CoA N-acyltransferases (Nat)"/>
    <property type="match status" value="1"/>
</dbReference>
<evidence type="ECO:0000256" key="2">
    <source>
        <dbReference type="ARBA" id="ARBA00023315"/>
    </source>
</evidence>
<evidence type="ECO:0000256" key="1">
    <source>
        <dbReference type="ARBA" id="ARBA00022679"/>
    </source>
</evidence>
<dbReference type="InterPro" id="IPR000182">
    <property type="entry name" value="GNAT_dom"/>
</dbReference>
<dbReference type="PANTHER" id="PTHR43877">
    <property type="entry name" value="AMINOALKYLPHOSPHONATE N-ACETYLTRANSFERASE-RELATED-RELATED"/>
    <property type="match status" value="1"/>
</dbReference>
<gene>
    <name evidence="4" type="ORF">JY500_10980</name>
</gene>
<dbReference type="PROSITE" id="PS51186">
    <property type="entry name" value="GNAT"/>
    <property type="match status" value="1"/>
</dbReference>
<dbReference type="PANTHER" id="PTHR43877:SF2">
    <property type="entry name" value="AMINOALKYLPHOSPHONATE N-ACETYLTRANSFERASE-RELATED"/>
    <property type="match status" value="1"/>
</dbReference>
<dbReference type="CDD" id="cd04301">
    <property type="entry name" value="NAT_SF"/>
    <property type="match status" value="1"/>
</dbReference>
<dbReference type="InterPro" id="IPR016181">
    <property type="entry name" value="Acyl_CoA_acyltransferase"/>
</dbReference>
<dbReference type="EMBL" id="CP071060">
    <property type="protein sequence ID" value="QSI75056.1"/>
    <property type="molecule type" value="Genomic_DNA"/>
</dbReference>
<accession>A0ABX7M0X4</accession>
<evidence type="ECO:0000259" key="3">
    <source>
        <dbReference type="PROSITE" id="PS51186"/>
    </source>
</evidence>
<organism evidence="4 5">
    <name type="scientific">Niveibacterium microcysteis</name>
    <dbReference type="NCBI Taxonomy" id="2811415"/>
    <lineage>
        <taxon>Bacteria</taxon>
        <taxon>Pseudomonadati</taxon>
        <taxon>Pseudomonadota</taxon>
        <taxon>Betaproteobacteria</taxon>
        <taxon>Rhodocyclales</taxon>
        <taxon>Rhodocyclaceae</taxon>
        <taxon>Niveibacterium</taxon>
    </lineage>
</organism>
<dbReference type="Gene3D" id="3.40.630.30">
    <property type="match status" value="1"/>
</dbReference>
<sequence length="162" mass="17377">MTRTKLEPPDQAETIALIAELDAYQDTLYPQECRYSLDIGAMTQANVLFAVARTAGGVAIGCGAIVLGTSYGEVKRMYVRPEARGDGAAQSILCVLEHAAHAKGCRSLMLETGPYQPAALAFYGKQGFVRCGAFGDYPEHPLSVFMRKELALEGVAQDVSEA</sequence>
<name>A0ABX7M0X4_9RHOO</name>
<proteinExistence type="predicted"/>
<dbReference type="RefSeq" id="WP_206252276.1">
    <property type="nucleotide sequence ID" value="NZ_CP071060.1"/>
</dbReference>
<feature type="domain" description="N-acetyltransferase" evidence="3">
    <location>
        <begin position="4"/>
        <end position="151"/>
    </location>
</feature>
<evidence type="ECO:0000313" key="4">
    <source>
        <dbReference type="EMBL" id="QSI75056.1"/>
    </source>
</evidence>
<dbReference type="Proteomes" id="UP000663570">
    <property type="component" value="Chromosome"/>
</dbReference>
<keyword evidence="5" id="KW-1185">Reference proteome</keyword>
<keyword evidence="2" id="KW-0012">Acyltransferase</keyword>
<evidence type="ECO:0000313" key="5">
    <source>
        <dbReference type="Proteomes" id="UP000663570"/>
    </source>
</evidence>
<reference evidence="4 5" key="1">
    <citation type="submission" date="2021-02" db="EMBL/GenBank/DDBJ databases">
        <title>Niveibacterium changnyeongensis HC41.</title>
        <authorList>
            <person name="Kang M."/>
        </authorList>
    </citation>
    <scope>NUCLEOTIDE SEQUENCE [LARGE SCALE GENOMIC DNA]</scope>
    <source>
        <strain evidence="4 5">HC41</strain>
    </source>
</reference>
<dbReference type="Pfam" id="PF00583">
    <property type="entry name" value="Acetyltransf_1"/>
    <property type="match status" value="1"/>
</dbReference>
<dbReference type="InterPro" id="IPR050832">
    <property type="entry name" value="Bact_Acetyltransf"/>
</dbReference>
<keyword evidence="1" id="KW-0808">Transferase</keyword>
<protein>
    <submittedName>
        <fullName evidence="4">GNAT family N-acetyltransferase</fullName>
    </submittedName>
</protein>